<gene>
    <name evidence="1" type="ORF">FA95DRAFT_211669</name>
</gene>
<organism evidence="1 2">
    <name type="scientific">Auriscalpium vulgare</name>
    <dbReference type="NCBI Taxonomy" id="40419"/>
    <lineage>
        <taxon>Eukaryota</taxon>
        <taxon>Fungi</taxon>
        <taxon>Dikarya</taxon>
        <taxon>Basidiomycota</taxon>
        <taxon>Agaricomycotina</taxon>
        <taxon>Agaricomycetes</taxon>
        <taxon>Russulales</taxon>
        <taxon>Auriscalpiaceae</taxon>
        <taxon>Auriscalpium</taxon>
    </lineage>
</organism>
<comment type="caution">
    <text evidence="1">The sequence shown here is derived from an EMBL/GenBank/DDBJ whole genome shotgun (WGS) entry which is preliminary data.</text>
</comment>
<evidence type="ECO:0000313" key="2">
    <source>
        <dbReference type="Proteomes" id="UP000814033"/>
    </source>
</evidence>
<reference evidence="1" key="2">
    <citation type="journal article" date="2022" name="New Phytol.">
        <title>Evolutionary transition to the ectomycorrhizal habit in the genomes of a hyperdiverse lineage of mushroom-forming fungi.</title>
        <authorList>
            <person name="Looney B."/>
            <person name="Miyauchi S."/>
            <person name="Morin E."/>
            <person name="Drula E."/>
            <person name="Courty P.E."/>
            <person name="Kohler A."/>
            <person name="Kuo A."/>
            <person name="LaButti K."/>
            <person name="Pangilinan J."/>
            <person name="Lipzen A."/>
            <person name="Riley R."/>
            <person name="Andreopoulos W."/>
            <person name="He G."/>
            <person name="Johnson J."/>
            <person name="Nolan M."/>
            <person name="Tritt A."/>
            <person name="Barry K.W."/>
            <person name="Grigoriev I.V."/>
            <person name="Nagy L.G."/>
            <person name="Hibbett D."/>
            <person name="Henrissat B."/>
            <person name="Matheny P.B."/>
            <person name="Labbe J."/>
            <person name="Martin F.M."/>
        </authorList>
    </citation>
    <scope>NUCLEOTIDE SEQUENCE</scope>
    <source>
        <strain evidence="1">FP105234-sp</strain>
    </source>
</reference>
<evidence type="ECO:0000313" key="1">
    <source>
        <dbReference type="EMBL" id="KAI0044856.1"/>
    </source>
</evidence>
<dbReference type="EMBL" id="MU275969">
    <property type="protein sequence ID" value="KAI0044856.1"/>
    <property type="molecule type" value="Genomic_DNA"/>
</dbReference>
<accession>A0ACB8RME0</accession>
<name>A0ACB8RME0_9AGAM</name>
<sequence>MDMPPSPWTCRARVSAHQPPVVCRAAFLPHIPYRRPVDHCIQPAGAQHPEHRLLTSDPCALRPRLVDYRDMPKTHSHSGCLPWYRGRGGGRLRRRHGRRRSLVLRGRPRHESRRARVVGARSESRGRPLAGCASVPVGRCAPRHSSERERGLEENTNIYELAAVDPKKLLFM</sequence>
<proteinExistence type="predicted"/>
<keyword evidence="2" id="KW-1185">Reference proteome</keyword>
<protein>
    <submittedName>
        <fullName evidence="1">Uncharacterized protein</fullName>
    </submittedName>
</protein>
<reference evidence="1" key="1">
    <citation type="submission" date="2021-02" db="EMBL/GenBank/DDBJ databases">
        <authorList>
            <consortium name="DOE Joint Genome Institute"/>
            <person name="Ahrendt S."/>
            <person name="Looney B.P."/>
            <person name="Miyauchi S."/>
            <person name="Morin E."/>
            <person name="Drula E."/>
            <person name="Courty P.E."/>
            <person name="Chicoki N."/>
            <person name="Fauchery L."/>
            <person name="Kohler A."/>
            <person name="Kuo A."/>
            <person name="Labutti K."/>
            <person name="Pangilinan J."/>
            <person name="Lipzen A."/>
            <person name="Riley R."/>
            <person name="Andreopoulos W."/>
            <person name="He G."/>
            <person name="Johnson J."/>
            <person name="Barry K.W."/>
            <person name="Grigoriev I.V."/>
            <person name="Nagy L."/>
            <person name="Hibbett D."/>
            <person name="Henrissat B."/>
            <person name="Matheny P.B."/>
            <person name="Labbe J."/>
            <person name="Martin F."/>
        </authorList>
    </citation>
    <scope>NUCLEOTIDE SEQUENCE</scope>
    <source>
        <strain evidence="1">FP105234-sp</strain>
    </source>
</reference>
<dbReference type="Proteomes" id="UP000814033">
    <property type="component" value="Unassembled WGS sequence"/>
</dbReference>